<dbReference type="OrthoDB" id="9804790at2"/>
<dbReference type="AlphaFoldDB" id="A0A0W0VX80"/>
<accession>A0A0W0VX80</accession>
<dbReference type="CDD" id="cd19071">
    <property type="entry name" value="AKR_AKR1-5-like"/>
    <property type="match status" value="1"/>
</dbReference>
<dbReference type="EMBL" id="LNYL01000050">
    <property type="protein sequence ID" value="KTD24627.1"/>
    <property type="molecule type" value="Genomic_DNA"/>
</dbReference>
<dbReference type="PANTHER" id="PTHR43827:SF8">
    <property type="entry name" value="ALDO_KETO REDUCTASE FAMILY PROTEIN"/>
    <property type="match status" value="1"/>
</dbReference>
<name>A0A0W0VX80_9GAMM</name>
<keyword evidence="3" id="KW-1185">Reference proteome</keyword>
<dbReference type="Pfam" id="PF00248">
    <property type="entry name" value="Aldo_ket_red"/>
    <property type="match status" value="1"/>
</dbReference>
<gene>
    <name evidence="2" type="ORF">Lmac_2714</name>
</gene>
<evidence type="ECO:0000259" key="1">
    <source>
        <dbReference type="Pfam" id="PF00248"/>
    </source>
</evidence>
<dbReference type="InterPro" id="IPR036812">
    <property type="entry name" value="NAD(P)_OxRdtase_dom_sf"/>
</dbReference>
<dbReference type="PRINTS" id="PR00069">
    <property type="entry name" value="ALDKETRDTASE"/>
</dbReference>
<protein>
    <submittedName>
        <fullName evidence="2">D-xylose reductase III</fullName>
    </submittedName>
</protein>
<dbReference type="Gene3D" id="3.20.20.100">
    <property type="entry name" value="NADP-dependent oxidoreductase domain"/>
    <property type="match status" value="1"/>
</dbReference>
<dbReference type="STRING" id="466.Lmac_2714"/>
<evidence type="ECO:0000313" key="3">
    <source>
        <dbReference type="Proteomes" id="UP000054908"/>
    </source>
</evidence>
<proteinExistence type="predicted"/>
<reference evidence="2 3" key="1">
    <citation type="submission" date="2015-11" db="EMBL/GenBank/DDBJ databases">
        <title>Genomic analysis of 38 Legionella species identifies large and diverse effector repertoires.</title>
        <authorList>
            <person name="Burstein D."/>
            <person name="Amaro F."/>
            <person name="Zusman T."/>
            <person name="Lifshitz Z."/>
            <person name="Cohen O."/>
            <person name="Gilbert J.A."/>
            <person name="Pupko T."/>
            <person name="Shuman H.A."/>
            <person name="Segal G."/>
        </authorList>
    </citation>
    <scope>NUCLEOTIDE SEQUENCE [LARGE SCALE GENOMIC DNA]</scope>
    <source>
        <strain evidence="2 3">PX-1-G2-E2</strain>
    </source>
</reference>
<sequence>MVLDKFKHSLQKLAIPALLYGTAWKEERTAELTLTALNAGFEGIDTANQRRHYFEEGVGLGIQQFLKSSGKTRKDLFLQTKFTFASGQDHRKPYDESASFSEQVKQSFASSLNHLQTDYIDSYILHGPLYRQGITEGDLEAWQAMETLCRSGQVKFLGISNVNLSQLEVLCQNASISPSFVQNRCFAITKWDKKIREFCAEKGIIYQAFSLLTANQEYLFNPLMRNLMTKYNCTIPQIIFRFALQIGMLPLTGTTQLQHMQDDLALLDFELNKKELEQIEAICQ</sequence>
<evidence type="ECO:0000313" key="2">
    <source>
        <dbReference type="EMBL" id="KTD24627.1"/>
    </source>
</evidence>
<organism evidence="2 3">
    <name type="scientific">Legionella maceachernii</name>
    <dbReference type="NCBI Taxonomy" id="466"/>
    <lineage>
        <taxon>Bacteria</taxon>
        <taxon>Pseudomonadati</taxon>
        <taxon>Pseudomonadota</taxon>
        <taxon>Gammaproteobacteria</taxon>
        <taxon>Legionellales</taxon>
        <taxon>Legionellaceae</taxon>
        <taxon>Legionella</taxon>
    </lineage>
</organism>
<comment type="caution">
    <text evidence="2">The sequence shown here is derived from an EMBL/GenBank/DDBJ whole genome shotgun (WGS) entry which is preliminary data.</text>
</comment>
<dbReference type="InterPro" id="IPR020471">
    <property type="entry name" value="AKR"/>
</dbReference>
<dbReference type="RefSeq" id="WP_058453397.1">
    <property type="nucleotide sequence ID" value="NZ_CAAAIB010000001.1"/>
</dbReference>
<feature type="domain" description="NADP-dependent oxidoreductase" evidence="1">
    <location>
        <begin position="24"/>
        <end position="282"/>
    </location>
</feature>
<dbReference type="Proteomes" id="UP000054908">
    <property type="component" value="Unassembled WGS sequence"/>
</dbReference>
<dbReference type="InterPro" id="IPR023210">
    <property type="entry name" value="NADP_OxRdtase_dom"/>
</dbReference>
<dbReference type="PANTHER" id="PTHR43827">
    <property type="entry name" value="2,5-DIKETO-D-GLUCONIC ACID REDUCTASE"/>
    <property type="match status" value="1"/>
</dbReference>
<dbReference type="SUPFAM" id="SSF51430">
    <property type="entry name" value="NAD(P)-linked oxidoreductase"/>
    <property type="match status" value="1"/>
</dbReference>
<dbReference type="PATRIC" id="fig|466.6.peg.2898"/>
<dbReference type="GO" id="GO:0016491">
    <property type="term" value="F:oxidoreductase activity"/>
    <property type="evidence" value="ECO:0007669"/>
    <property type="project" value="InterPro"/>
</dbReference>